<dbReference type="Proteomes" id="UP000199017">
    <property type="component" value="Unassembled WGS sequence"/>
</dbReference>
<gene>
    <name evidence="2" type="ORF">SAMN05216352_107227</name>
</gene>
<name>A0A1G8KIK7_9BACI</name>
<organism evidence="2 3">
    <name type="scientific">Alteribacillus bidgolensis</name>
    <dbReference type="NCBI Taxonomy" id="930129"/>
    <lineage>
        <taxon>Bacteria</taxon>
        <taxon>Bacillati</taxon>
        <taxon>Bacillota</taxon>
        <taxon>Bacilli</taxon>
        <taxon>Bacillales</taxon>
        <taxon>Bacillaceae</taxon>
        <taxon>Alteribacillus</taxon>
    </lineage>
</organism>
<evidence type="ECO:0000313" key="3">
    <source>
        <dbReference type="Proteomes" id="UP000199017"/>
    </source>
</evidence>
<evidence type="ECO:0000313" key="2">
    <source>
        <dbReference type="EMBL" id="SDI42710.1"/>
    </source>
</evidence>
<accession>A0A1G8KIK7</accession>
<sequence>MAISHTCFIAGHARLPQGMAAQSIFNSLTITAEVDRKYGVIIEASCTLATDHGRQYIHEILKGISIKDGVEEAEKLIETHYRGKATNALVAALKDLYRQYVTAVDEEKSNKTM</sequence>
<reference evidence="2 3" key="1">
    <citation type="submission" date="2016-10" db="EMBL/GenBank/DDBJ databases">
        <authorList>
            <person name="de Groot N.N."/>
        </authorList>
    </citation>
    <scope>NUCLEOTIDE SEQUENCE [LARGE SCALE GENOMIC DNA]</scope>
    <source>
        <strain evidence="3">P4B,CCM 7963,CECT 7998,DSM 25260,IBRC-M 10614,KCTC 13821</strain>
    </source>
</reference>
<dbReference type="InterPro" id="IPR024617">
    <property type="entry name" value="DUF3870"/>
</dbReference>
<dbReference type="Pfam" id="PF12986">
    <property type="entry name" value="DUF3870"/>
    <property type="match status" value="1"/>
</dbReference>
<dbReference type="EMBL" id="FNDU01000007">
    <property type="protein sequence ID" value="SDI42710.1"/>
    <property type="molecule type" value="Genomic_DNA"/>
</dbReference>
<dbReference type="RefSeq" id="WP_091585737.1">
    <property type="nucleotide sequence ID" value="NZ_FNDU01000007.1"/>
</dbReference>
<dbReference type="AlphaFoldDB" id="A0A1G8KIK7"/>
<keyword evidence="3" id="KW-1185">Reference proteome</keyword>
<proteinExistence type="predicted"/>
<dbReference type="STRING" id="930129.SAMN05216352_107227"/>
<dbReference type="OrthoDB" id="7061730at2"/>
<evidence type="ECO:0000259" key="1">
    <source>
        <dbReference type="Pfam" id="PF12986"/>
    </source>
</evidence>
<protein>
    <recommendedName>
        <fullName evidence="1">DUF3870 domain-containing protein</fullName>
    </recommendedName>
</protein>
<feature type="domain" description="DUF3870" evidence="1">
    <location>
        <begin position="8"/>
        <end position="100"/>
    </location>
</feature>